<accession>A0A0K9NSA3</accession>
<gene>
    <name evidence="2" type="ORF">ZOSMA_68G00700</name>
</gene>
<name>A0A0K9NSA3_ZOSMR</name>
<dbReference type="OMA" id="FRHFISH"/>
<feature type="compositionally biased region" description="Low complexity" evidence="1">
    <location>
        <begin position="1"/>
        <end position="13"/>
    </location>
</feature>
<dbReference type="OrthoDB" id="1896065at2759"/>
<dbReference type="EMBL" id="LFYR01001785">
    <property type="protein sequence ID" value="KMZ59483.1"/>
    <property type="molecule type" value="Genomic_DNA"/>
</dbReference>
<dbReference type="PANTHER" id="PTHR31343">
    <property type="entry name" value="T15D22.8"/>
    <property type="match status" value="1"/>
</dbReference>
<reference evidence="3" key="1">
    <citation type="journal article" date="2016" name="Nature">
        <title>The genome of the seagrass Zostera marina reveals angiosperm adaptation to the sea.</title>
        <authorList>
            <person name="Olsen J.L."/>
            <person name="Rouze P."/>
            <person name="Verhelst B."/>
            <person name="Lin Y.-C."/>
            <person name="Bayer T."/>
            <person name="Collen J."/>
            <person name="Dattolo E."/>
            <person name="De Paoli E."/>
            <person name="Dittami S."/>
            <person name="Maumus F."/>
            <person name="Michel G."/>
            <person name="Kersting A."/>
            <person name="Lauritano C."/>
            <person name="Lohaus R."/>
            <person name="Toepel M."/>
            <person name="Tonon T."/>
            <person name="Vanneste K."/>
            <person name="Amirebrahimi M."/>
            <person name="Brakel J."/>
            <person name="Bostroem C."/>
            <person name="Chovatia M."/>
            <person name="Grimwood J."/>
            <person name="Jenkins J.W."/>
            <person name="Jueterbock A."/>
            <person name="Mraz A."/>
            <person name="Stam W.T."/>
            <person name="Tice H."/>
            <person name="Bornberg-Bauer E."/>
            <person name="Green P.J."/>
            <person name="Pearson G.A."/>
            <person name="Procaccini G."/>
            <person name="Duarte C.M."/>
            <person name="Schmutz J."/>
            <person name="Reusch T.B.H."/>
            <person name="Van de Peer Y."/>
        </authorList>
    </citation>
    <scope>NUCLEOTIDE SEQUENCE [LARGE SCALE GENOMIC DNA]</scope>
    <source>
        <strain evidence="3">cv. Finnish</strain>
    </source>
</reference>
<keyword evidence="3" id="KW-1185">Reference proteome</keyword>
<evidence type="ECO:0000313" key="3">
    <source>
        <dbReference type="Proteomes" id="UP000036987"/>
    </source>
</evidence>
<evidence type="ECO:0000313" key="2">
    <source>
        <dbReference type="EMBL" id="KMZ59483.1"/>
    </source>
</evidence>
<feature type="compositionally biased region" description="Polar residues" evidence="1">
    <location>
        <begin position="26"/>
        <end position="35"/>
    </location>
</feature>
<dbReference type="Proteomes" id="UP000036987">
    <property type="component" value="Unassembled WGS sequence"/>
</dbReference>
<protein>
    <recommendedName>
        <fullName evidence="4">DUF789 family protein</fullName>
    </recommendedName>
</protein>
<feature type="region of interest" description="Disordered" evidence="1">
    <location>
        <begin position="1"/>
        <end position="53"/>
    </location>
</feature>
<proteinExistence type="predicted"/>
<comment type="caution">
    <text evidence="2">The sequence shown here is derived from an EMBL/GenBank/DDBJ whole genome shotgun (WGS) entry which is preliminary data.</text>
</comment>
<dbReference type="AlphaFoldDB" id="A0A0K9NSA3"/>
<dbReference type="PANTHER" id="PTHR31343:SF42">
    <property type="entry name" value="T15D22.8"/>
    <property type="match status" value="1"/>
</dbReference>
<evidence type="ECO:0000256" key="1">
    <source>
        <dbReference type="SAM" id="MobiDB-lite"/>
    </source>
</evidence>
<dbReference type="InterPro" id="IPR008507">
    <property type="entry name" value="DUF789"/>
</dbReference>
<dbReference type="Pfam" id="PF05623">
    <property type="entry name" value="DUF789"/>
    <property type="match status" value="2"/>
</dbReference>
<sequence>MSSSSSSSSQNSKSKSKGKSKKGSSDQGVENTSVCKKNVDWPPQPKKPESKFPHHVGNFDQFIDSISPIVNARYFYKRNTTGWKEPDMCSYFVLGDLWKSFSEWSAYGVGVPLDMNGDKIVQYYVPYLSGLQLFTKPITLNPTRVSSDNKARLVFQFIEERPPYTRETLTDKETPDCPELLTLESCDLHTSSWISVAWYPIYRIPMKNTFQTIKTSFLSFYSLATISKVMMANPNLADGTLSYKEVSTKSKKKLKVPAKTTISLVGMATLRYQKSIWDQSDDTDVLAENDPSILMEEATELVRRSNVVHSDFKFFSRHNSRPHLGN</sequence>
<organism evidence="2 3">
    <name type="scientific">Zostera marina</name>
    <name type="common">Eelgrass</name>
    <dbReference type="NCBI Taxonomy" id="29655"/>
    <lineage>
        <taxon>Eukaryota</taxon>
        <taxon>Viridiplantae</taxon>
        <taxon>Streptophyta</taxon>
        <taxon>Embryophyta</taxon>
        <taxon>Tracheophyta</taxon>
        <taxon>Spermatophyta</taxon>
        <taxon>Magnoliopsida</taxon>
        <taxon>Liliopsida</taxon>
        <taxon>Zosteraceae</taxon>
        <taxon>Zostera</taxon>
    </lineage>
</organism>
<evidence type="ECO:0008006" key="4">
    <source>
        <dbReference type="Google" id="ProtNLM"/>
    </source>
</evidence>